<accession>A0A367ITV3</accession>
<evidence type="ECO:0000259" key="2">
    <source>
        <dbReference type="Pfam" id="PF13649"/>
    </source>
</evidence>
<comment type="caution">
    <text evidence="3">The sequence shown here is derived from an EMBL/GenBank/DDBJ whole genome shotgun (WGS) entry which is preliminary data.</text>
</comment>
<feature type="domain" description="Methyltransferase" evidence="2">
    <location>
        <begin position="143"/>
        <end position="236"/>
    </location>
</feature>
<dbReference type="PANTHER" id="PTHR43591:SF24">
    <property type="entry name" value="2-METHOXY-6-POLYPRENYL-1,4-BENZOQUINOL METHYLASE, MITOCHONDRIAL"/>
    <property type="match status" value="1"/>
</dbReference>
<evidence type="ECO:0000313" key="3">
    <source>
        <dbReference type="EMBL" id="RCH81059.1"/>
    </source>
</evidence>
<proteinExistence type="predicted"/>
<dbReference type="Gene3D" id="3.40.50.150">
    <property type="entry name" value="Vaccinia Virus protein VP39"/>
    <property type="match status" value="1"/>
</dbReference>
<name>A0A367ITV3_RHIST</name>
<dbReference type="Proteomes" id="UP000253551">
    <property type="component" value="Unassembled WGS sequence"/>
</dbReference>
<dbReference type="InterPro" id="IPR041698">
    <property type="entry name" value="Methyltransf_25"/>
</dbReference>
<dbReference type="PANTHER" id="PTHR43591">
    <property type="entry name" value="METHYLTRANSFERASE"/>
    <property type="match status" value="1"/>
</dbReference>
<evidence type="ECO:0000256" key="1">
    <source>
        <dbReference type="SAM" id="MobiDB-lite"/>
    </source>
</evidence>
<dbReference type="Pfam" id="PF13649">
    <property type="entry name" value="Methyltransf_25"/>
    <property type="match status" value="1"/>
</dbReference>
<dbReference type="AlphaFoldDB" id="A0A367ITV3"/>
<organism evidence="3 4">
    <name type="scientific">Rhizopus stolonifer</name>
    <name type="common">Rhizopus nigricans</name>
    <dbReference type="NCBI Taxonomy" id="4846"/>
    <lineage>
        <taxon>Eukaryota</taxon>
        <taxon>Fungi</taxon>
        <taxon>Fungi incertae sedis</taxon>
        <taxon>Mucoromycota</taxon>
        <taxon>Mucoromycotina</taxon>
        <taxon>Mucoromycetes</taxon>
        <taxon>Mucorales</taxon>
        <taxon>Mucorineae</taxon>
        <taxon>Rhizopodaceae</taxon>
        <taxon>Rhizopus</taxon>
    </lineage>
</organism>
<feature type="region of interest" description="Disordered" evidence="1">
    <location>
        <begin position="27"/>
        <end position="107"/>
    </location>
</feature>
<dbReference type="SUPFAM" id="SSF53335">
    <property type="entry name" value="S-adenosyl-L-methionine-dependent methyltransferases"/>
    <property type="match status" value="1"/>
</dbReference>
<feature type="compositionally biased region" description="Polar residues" evidence="1">
    <location>
        <begin position="33"/>
        <end position="48"/>
    </location>
</feature>
<dbReference type="GO" id="GO:0008168">
    <property type="term" value="F:methyltransferase activity"/>
    <property type="evidence" value="ECO:0007669"/>
    <property type="project" value="TreeGrafter"/>
</dbReference>
<dbReference type="EMBL" id="PJQM01005685">
    <property type="protein sequence ID" value="RCH81059.1"/>
    <property type="molecule type" value="Genomic_DNA"/>
</dbReference>
<dbReference type="OrthoDB" id="2013972at2759"/>
<gene>
    <name evidence="3" type="ORF">CU098_006772</name>
</gene>
<dbReference type="InterPro" id="IPR029063">
    <property type="entry name" value="SAM-dependent_MTases_sf"/>
</dbReference>
<dbReference type="CDD" id="cd02440">
    <property type="entry name" value="AdoMet_MTases"/>
    <property type="match status" value="1"/>
</dbReference>
<protein>
    <recommendedName>
        <fullName evidence="2">Methyltransferase domain-containing protein</fullName>
    </recommendedName>
</protein>
<evidence type="ECO:0000313" key="4">
    <source>
        <dbReference type="Proteomes" id="UP000253551"/>
    </source>
</evidence>
<feature type="compositionally biased region" description="Polar residues" evidence="1">
    <location>
        <begin position="85"/>
        <end position="94"/>
    </location>
</feature>
<sequence length="318" mass="36489">MGSHPSNQLKLSRSSSRLLNWLSQIRHRKNSVDKTQCTRETTGSSAPITSERKDSQNFMDIMNDPPASGRGSKDKYMMGGFWNKKNATTPQRSFSDPGPSHPSSNQRSERWAIKHELIILAMDGLFSSPDKVTQLSCLTEKQILQIGCGSSAWGIDLATRYPRWAVIGLDNLSSELFPQHTPENFKYIECTDILQQLKEIPSETFDLISCRFLIFSITFEDYRQVMHECLRILKPDCYLEFMELDLRIYYQNPMSYPLVTSELNHRIMKHMELNSLDPRLARRLQDLVDNKAKTMESKYISLPLGVWGGRLGVIIGFK</sequence>
<reference evidence="3 4" key="1">
    <citation type="journal article" date="2018" name="G3 (Bethesda)">
        <title>Phylogenetic and Phylogenomic Definition of Rhizopus Species.</title>
        <authorList>
            <person name="Gryganskyi A.P."/>
            <person name="Golan J."/>
            <person name="Dolatabadi S."/>
            <person name="Mondo S."/>
            <person name="Robb S."/>
            <person name="Idnurm A."/>
            <person name="Muszewska A."/>
            <person name="Steczkiewicz K."/>
            <person name="Masonjones S."/>
            <person name="Liao H.L."/>
            <person name="Gajdeczka M.T."/>
            <person name="Anike F."/>
            <person name="Vuek A."/>
            <person name="Anishchenko I.M."/>
            <person name="Voigt K."/>
            <person name="de Hoog G.S."/>
            <person name="Smith M.E."/>
            <person name="Heitman J."/>
            <person name="Vilgalys R."/>
            <person name="Stajich J.E."/>
        </authorList>
    </citation>
    <scope>NUCLEOTIDE SEQUENCE [LARGE SCALE GENOMIC DNA]</scope>
    <source>
        <strain evidence="3 4">LSU 92-RS-03</strain>
    </source>
</reference>
<keyword evidence="4" id="KW-1185">Reference proteome</keyword>